<dbReference type="PANTHER" id="PTHR43408">
    <property type="entry name" value="FMN REDUCTASE (NADPH)"/>
    <property type="match status" value="1"/>
</dbReference>
<dbReference type="AlphaFoldDB" id="A0A120CWB6"/>
<evidence type="ECO:0000313" key="7">
    <source>
        <dbReference type="Proteomes" id="UP000059074"/>
    </source>
</evidence>
<keyword evidence="2" id="KW-0285">Flavoprotein</keyword>
<comment type="similarity">
    <text evidence="1">Belongs to the SsuE family.</text>
</comment>
<evidence type="ECO:0000313" key="6">
    <source>
        <dbReference type="EMBL" id="KWT69070.1"/>
    </source>
</evidence>
<dbReference type="Pfam" id="PF03358">
    <property type="entry name" value="FMN_red"/>
    <property type="match status" value="1"/>
</dbReference>
<feature type="domain" description="NADPH-dependent FMN reductase-like" evidence="5">
    <location>
        <begin position="48"/>
        <end position="191"/>
    </location>
</feature>
<gene>
    <name evidence="6" type="ORF">APY04_1676</name>
</gene>
<keyword evidence="4" id="KW-0560">Oxidoreductase</keyword>
<dbReference type="Gene3D" id="3.40.50.360">
    <property type="match status" value="1"/>
</dbReference>
<dbReference type="EMBL" id="LMTR01000049">
    <property type="protein sequence ID" value="KWT69070.1"/>
    <property type="molecule type" value="Genomic_DNA"/>
</dbReference>
<sequence>MNAPTSANVGVDATNVSSNRVSKSALSCSQHSIADAIPLRAITMTKPSIVGISGSLSDPSRTSVLVKAVLTAIERETGYASSFIELSDAAPALFQSRSPKDLSVTGKAFVHRVEQADLLVVGTPVYRASYTGALKHLFDLVDHRHFSNKPVVLTATGGSPLHGLMIDHQLRPLFGFLQALSLPTTVYAVESDFSNYAISNPDIEERIARVGVEASTYLKRRTNQANGSHEAPLAAIA</sequence>
<dbReference type="Proteomes" id="UP000059074">
    <property type="component" value="Unassembled WGS sequence"/>
</dbReference>
<dbReference type="InterPro" id="IPR005025">
    <property type="entry name" value="FMN_Rdtase-like_dom"/>
</dbReference>
<evidence type="ECO:0000256" key="1">
    <source>
        <dbReference type="ARBA" id="ARBA00005990"/>
    </source>
</evidence>
<evidence type="ECO:0000256" key="2">
    <source>
        <dbReference type="ARBA" id="ARBA00022630"/>
    </source>
</evidence>
<dbReference type="SUPFAM" id="SSF52218">
    <property type="entry name" value="Flavoproteins"/>
    <property type="match status" value="1"/>
</dbReference>
<keyword evidence="3" id="KW-0288">FMN</keyword>
<organism evidence="6 7">
    <name type="scientific">Hyphomicrobium sulfonivorans</name>
    <dbReference type="NCBI Taxonomy" id="121290"/>
    <lineage>
        <taxon>Bacteria</taxon>
        <taxon>Pseudomonadati</taxon>
        <taxon>Pseudomonadota</taxon>
        <taxon>Alphaproteobacteria</taxon>
        <taxon>Hyphomicrobiales</taxon>
        <taxon>Hyphomicrobiaceae</taxon>
        <taxon>Hyphomicrobium</taxon>
    </lineage>
</organism>
<protein>
    <submittedName>
        <fullName evidence="6">FMN reductase</fullName>
    </submittedName>
</protein>
<name>A0A120CWB6_HYPSL</name>
<dbReference type="PATRIC" id="fig|121290.4.peg.213"/>
<evidence type="ECO:0000259" key="5">
    <source>
        <dbReference type="Pfam" id="PF03358"/>
    </source>
</evidence>
<keyword evidence="7" id="KW-1185">Reference proteome</keyword>
<accession>A0A120CWB6</accession>
<dbReference type="InterPro" id="IPR029039">
    <property type="entry name" value="Flavoprotein-like_sf"/>
</dbReference>
<dbReference type="STRING" id="121290.APY04_1676"/>
<dbReference type="PANTHER" id="PTHR43408:SF2">
    <property type="entry name" value="FMN REDUCTASE (NADPH)"/>
    <property type="match status" value="1"/>
</dbReference>
<dbReference type="NCBIfam" id="TIGR03566">
    <property type="entry name" value="FMN_reduc_MsuE"/>
    <property type="match status" value="1"/>
</dbReference>
<evidence type="ECO:0000256" key="3">
    <source>
        <dbReference type="ARBA" id="ARBA00022643"/>
    </source>
</evidence>
<dbReference type="InterPro" id="IPR019912">
    <property type="entry name" value="FMN_Rdtase_MsuE-like"/>
</dbReference>
<dbReference type="GO" id="GO:0016491">
    <property type="term" value="F:oxidoreductase activity"/>
    <property type="evidence" value="ECO:0007669"/>
    <property type="project" value="UniProtKB-KW"/>
</dbReference>
<reference evidence="6 7" key="1">
    <citation type="submission" date="2015-10" db="EMBL/GenBank/DDBJ databases">
        <title>Transcriptomic analysis of a linuron degrading triple-species bacterial consortium.</title>
        <authorList>
            <person name="Albers P."/>
        </authorList>
    </citation>
    <scope>NUCLEOTIDE SEQUENCE [LARGE SCALE GENOMIC DNA]</scope>
    <source>
        <strain evidence="6 7">WDL6</strain>
    </source>
</reference>
<comment type="caution">
    <text evidence="6">The sequence shown here is derived from an EMBL/GenBank/DDBJ whole genome shotgun (WGS) entry which is preliminary data.</text>
</comment>
<proteinExistence type="inferred from homology"/>
<dbReference type="InterPro" id="IPR051814">
    <property type="entry name" value="NAD(P)H-dep_FMN_reductase"/>
</dbReference>
<evidence type="ECO:0000256" key="4">
    <source>
        <dbReference type="ARBA" id="ARBA00023002"/>
    </source>
</evidence>